<dbReference type="AlphaFoldDB" id="A0A5K1V892"/>
<keyword evidence="1" id="KW-0245">EGF-like domain</keyword>
<dbReference type="InterPro" id="IPR053215">
    <property type="entry name" value="TKL_Ser/Thr_kinase"/>
</dbReference>
<dbReference type="PROSITE" id="PS00022">
    <property type="entry name" value="EGF_1"/>
    <property type="match status" value="1"/>
</dbReference>
<organism evidence="5 6">
    <name type="scientific">Entamoeba histolytica</name>
    <dbReference type="NCBI Taxonomy" id="5759"/>
    <lineage>
        <taxon>Eukaryota</taxon>
        <taxon>Amoebozoa</taxon>
        <taxon>Evosea</taxon>
        <taxon>Archamoebae</taxon>
        <taxon>Mastigamoebida</taxon>
        <taxon>Entamoebidae</taxon>
        <taxon>Entamoeba</taxon>
    </lineage>
</organism>
<dbReference type="InterPro" id="IPR008271">
    <property type="entry name" value="Ser/Thr_kinase_AS"/>
</dbReference>
<keyword evidence="2" id="KW-0472">Membrane</keyword>
<dbReference type="VEuPathDB" id="AmoebaDB:EHI_057680"/>
<dbReference type="Proteomes" id="UP000078387">
    <property type="component" value="Unassembled WGS sequence"/>
</dbReference>
<gene>
    <name evidence="5" type="ORF">CL6EHI_057680</name>
</gene>
<dbReference type="InterPro" id="IPR001245">
    <property type="entry name" value="Ser-Thr/Tyr_kinase_cat_dom"/>
</dbReference>
<dbReference type="OMA" id="GTNCNQF"/>
<evidence type="ECO:0000313" key="5">
    <source>
        <dbReference type="EMBL" id="GAT97286.1"/>
    </source>
</evidence>
<name>A0A5K1V892_ENTHI</name>
<dbReference type="PROSITE" id="PS50011">
    <property type="entry name" value="PROTEIN_KINASE_DOM"/>
    <property type="match status" value="1"/>
</dbReference>
<evidence type="ECO:0000256" key="1">
    <source>
        <dbReference type="PROSITE-ProRule" id="PRU00076"/>
    </source>
</evidence>
<feature type="domain" description="Protein kinase" evidence="3">
    <location>
        <begin position="759"/>
        <end position="1031"/>
    </location>
</feature>
<dbReference type="GO" id="GO:0005524">
    <property type="term" value="F:ATP binding"/>
    <property type="evidence" value="ECO:0007669"/>
    <property type="project" value="InterPro"/>
</dbReference>
<dbReference type="VEuPathDB" id="AmoebaDB:KM1_113520"/>
<comment type="caution">
    <text evidence="1">Lacks conserved residue(s) required for the propagation of feature annotation.</text>
</comment>
<dbReference type="PANTHER" id="PTHR45756">
    <property type="entry name" value="PALMITOYLTRANSFERASE"/>
    <property type="match status" value="1"/>
</dbReference>
<reference evidence="5 6" key="1">
    <citation type="submission" date="2016-05" db="EMBL/GenBank/DDBJ databases">
        <title>First whole genome sequencing of Entamoeba histolytica HM1:IMSS-clone-6.</title>
        <authorList>
            <person name="Mukherjee Avik.K."/>
            <person name="Izumyama S."/>
            <person name="Nakada-Tsukui K."/>
            <person name="Nozaki T."/>
        </authorList>
    </citation>
    <scope>NUCLEOTIDE SEQUENCE [LARGE SCALE GENOMIC DNA]</scope>
    <source>
        <strain evidence="5 6">HM1:IMSS clone 6</strain>
    </source>
</reference>
<dbReference type="PROSITE" id="PS50026">
    <property type="entry name" value="EGF_3"/>
    <property type="match status" value="1"/>
</dbReference>
<dbReference type="EMBL" id="BDEQ01000001">
    <property type="protein sequence ID" value="GAT97286.1"/>
    <property type="molecule type" value="Genomic_DNA"/>
</dbReference>
<feature type="transmembrane region" description="Helical" evidence="2">
    <location>
        <begin position="540"/>
        <end position="565"/>
    </location>
</feature>
<keyword evidence="1" id="KW-1015">Disulfide bond</keyword>
<accession>A0A5K1V892</accession>
<dbReference type="InterPro" id="IPR000742">
    <property type="entry name" value="EGF"/>
</dbReference>
<dbReference type="SMART" id="SM00220">
    <property type="entry name" value="S_TKc"/>
    <property type="match status" value="1"/>
</dbReference>
<evidence type="ECO:0000313" key="6">
    <source>
        <dbReference type="Proteomes" id="UP000078387"/>
    </source>
</evidence>
<keyword evidence="2" id="KW-1133">Transmembrane helix</keyword>
<dbReference type="VEuPathDB" id="AmoebaDB:EHI7A_050020"/>
<keyword evidence="5" id="KW-0808">Transferase</keyword>
<evidence type="ECO:0000259" key="3">
    <source>
        <dbReference type="PROSITE" id="PS50011"/>
    </source>
</evidence>
<keyword evidence="5" id="KW-0418">Kinase</keyword>
<protein>
    <submittedName>
        <fullName evidence="5">Protein kinase putative</fullName>
    </submittedName>
</protein>
<dbReference type="GO" id="GO:0004672">
    <property type="term" value="F:protein kinase activity"/>
    <property type="evidence" value="ECO:0007669"/>
    <property type="project" value="InterPro"/>
</dbReference>
<dbReference type="PROSITE" id="PS00108">
    <property type="entry name" value="PROTEIN_KINASE_ST"/>
    <property type="match status" value="1"/>
</dbReference>
<dbReference type="InterPro" id="IPR000719">
    <property type="entry name" value="Prot_kinase_dom"/>
</dbReference>
<comment type="caution">
    <text evidence="5">The sequence shown here is derived from an EMBL/GenBank/DDBJ whole genome shotgun (WGS) entry which is preliminary data.</text>
</comment>
<evidence type="ECO:0000259" key="4">
    <source>
        <dbReference type="PROSITE" id="PS50026"/>
    </source>
</evidence>
<feature type="disulfide bond" evidence="1">
    <location>
        <begin position="388"/>
        <end position="397"/>
    </location>
</feature>
<dbReference type="PANTHER" id="PTHR45756:SF1">
    <property type="entry name" value="PROTEIN KINASE DOMAIN CONTAINING PROTEIN"/>
    <property type="match status" value="1"/>
</dbReference>
<sequence length="1061" mass="122126">MLLIIIFINYVYCFKCSPGCINSCIADYTCDGCITGYSNDTSCLTCEHVNPYSEINSTNPLYIMIDGRCSLIKNTISKTHWLPSTGIKEINSSGPMVITFDSSTPYDQGPCYNGIGTSSFKKSHWFVVDLSKLKNITDNINIVLEYTDQNNKSPIYIDTTSSSDKDNNPQCLTRFLLTTNESTGTMQIPLEFDTQEMSKLYIFAFLEDNASASVSISLQELTGKERVMSFELTQRKIDEMIKTNTHYRHVFHMRNEGRYTYPVCMPTTMTKVIRFSIEYSGNFSIHISTTEENRVRYLQEYTINSSNIAQCKKLWGVTHFRISKDSGIINGLNLRIEGSPILTKRYFALLTNELDIDIPVTFKPICIDNCNNDKGHGNCSAIKQNCICNDGYGGVDCHLKCYHNGRWQVDDFSNLCKYGSSNCEDNCTCKKGYYLVDHYCLHEDCYNNVLTSNIECLRKNEGCSQTCSCLNGFIPLKGSSRCIPKSCGNKKIDTIIDNLNGKRKEQCDGGINCNQFCECIDGYEQNKKDPLSCSKKGVDWVLVGTLIITGTIIVLIFIILLFILLSCFIKSKKVDIEIYKQQQPNYYYYIYGSNKAGPSKENNYYLEPLELDFGNSSNSTNIFDTRFENIVIKNHSKKKWLMIIFHTPNNPKYVFYFDPQVKFVSSKSTKKITVFMTLHCTTKIKNIKIPYTIWFSKCKKSLEMIADLLKNKTFEEWNQEDKLILDKTIKTGCIKRMHYQFTIATDASSSTFLDYDELNIREIPIAEGAMGKVYIGEYRSVPVAVKEFHWDNLTEEEIIELKEEVIAECELMSKLRNPFIANYMGSVTYLPQISMVMQYFVLGSLGEYVRKDNENFIRFPFKLKIKILFDTARGMQFLHENNIMHLDLKPDNLLVNSFDPESACCIKITDFGTSRMNKKSNKRTDKGLGTPVYLAPECYHDEYTFACDVYSFAITSWEVYYQEEPYKDFRSLFEIKVFVEKGKRLEINNTMPSSLKKIINSCWKQETIERPSFCSTVDRLTNILDKSHKYEGLDVGIRFTDIEDIMRKRTERLKLLLEQNE</sequence>
<keyword evidence="2" id="KW-0812">Transmembrane</keyword>
<evidence type="ECO:0000256" key="2">
    <source>
        <dbReference type="SAM" id="Phobius"/>
    </source>
</evidence>
<dbReference type="InterPro" id="IPR011009">
    <property type="entry name" value="Kinase-like_dom_sf"/>
</dbReference>
<dbReference type="SUPFAM" id="SSF56112">
    <property type="entry name" value="Protein kinase-like (PK-like)"/>
    <property type="match status" value="1"/>
</dbReference>
<dbReference type="VEuPathDB" id="AmoebaDB:EHI5A_087360"/>
<proteinExistence type="predicted"/>
<dbReference type="Pfam" id="PF07714">
    <property type="entry name" value="PK_Tyr_Ser-Thr"/>
    <property type="match status" value="1"/>
</dbReference>
<dbReference type="VEuPathDB" id="AmoebaDB:EHI8A_058970"/>
<dbReference type="Gene3D" id="1.10.510.10">
    <property type="entry name" value="Transferase(Phosphotransferase) domain 1"/>
    <property type="match status" value="1"/>
</dbReference>
<feature type="domain" description="EGF-like" evidence="4">
    <location>
        <begin position="362"/>
        <end position="398"/>
    </location>
</feature>